<gene>
    <name evidence="4" type="ORF">PRUPE_1G229400</name>
</gene>
<dbReference type="Proteomes" id="UP000006882">
    <property type="component" value="Chromosome G1"/>
</dbReference>
<evidence type="ECO:0000313" key="4">
    <source>
        <dbReference type="EMBL" id="ONI30072.1"/>
    </source>
</evidence>
<keyword evidence="2" id="KW-0479">Metal-binding</keyword>
<evidence type="ECO:0000256" key="1">
    <source>
        <dbReference type="ARBA" id="ARBA00010617"/>
    </source>
</evidence>
<dbReference type="PANTHER" id="PTHR47955:SF15">
    <property type="entry name" value="CYTOCHROME P450 71A2-LIKE"/>
    <property type="match status" value="1"/>
</dbReference>
<dbReference type="HOGENOM" id="CLU_2324680_0_0_1"/>
<dbReference type="GO" id="GO:0020037">
    <property type="term" value="F:heme binding"/>
    <property type="evidence" value="ECO:0007669"/>
    <property type="project" value="InterPro"/>
</dbReference>
<accession>M5XIC7</accession>
<dbReference type="PANTHER" id="PTHR47955">
    <property type="entry name" value="CYTOCHROME P450 FAMILY 71 PROTEIN"/>
    <property type="match status" value="1"/>
</dbReference>
<dbReference type="Gene3D" id="1.10.630.10">
    <property type="entry name" value="Cytochrome P450"/>
    <property type="match status" value="1"/>
</dbReference>
<dbReference type="GO" id="GO:0005506">
    <property type="term" value="F:iron ion binding"/>
    <property type="evidence" value="ECO:0007669"/>
    <property type="project" value="InterPro"/>
</dbReference>
<organism evidence="4 5">
    <name type="scientific">Prunus persica</name>
    <name type="common">Peach</name>
    <name type="synonym">Amygdalus persica</name>
    <dbReference type="NCBI Taxonomy" id="3760"/>
    <lineage>
        <taxon>Eukaryota</taxon>
        <taxon>Viridiplantae</taxon>
        <taxon>Streptophyta</taxon>
        <taxon>Embryophyta</taxon>
        <taxon>Tracheophyta</taxon>
        <taxon>Spermatophyta</taxon>
        <taxon>Magnoliopsida</taxon>
        <taxon>eudicotyledons</taxon>
        <taxon>Gunneridae</taxon>
        <taxon>Pentapetalae</taxon>
        <taxon>rosids</taxon>
        <taxon>fabids</taxon>
        <taxon>Rosales</taxon>
        <taxon>Rosaceae</taxon>
        <taxon>Amygdaloideae</taxon>
        <taxon>Amygdaleae</taxon>
        <taxon>Prunus</taxon>
    </lineage>
</organism>
<evidence type="ECO:0000313" key="5">
    <source>
        <dbReference type="Proteomes" id="UP000006882"/>
    </source>
</evidence>
<dbReference type="SUPFAM" id="SSF48264">
    <property type="entry name" value="Cytochrome P450"/>
    <property type="match status" value="1"/>
</dbReference>
<comment type="similarity">
    <text evidence="1">Belongs to the cytochrome P450 family.</text>
</comment>
<dbReference type="InterPro" id="IPR001128">
    <property type="entry name" value="Cyt_P450"/>
</dbReference>
<dbReference type="AlphaFoldDB" id="M5XIC7"/>
<evidence type="ECO:0000256" key="2">
    <source>
        <dbReference type="ARBA" id="ARBA00022723"/>
    </source>
</evidence>
<dbReference type="GO" id="GO:0016705">
    <property type="term" value="F:oxidoreductase activity, acting on paired donors, with incorporation or reduction of molecular oxygen"/>
    <property type="evidence" value="ECO:0007669"/>
    <property type="project" value="InterPro"/>
</dbReference>
<evidence type="ECO:0000256" key="3">
    <source>
        <dbReference type="ARBA" id="ARBA00023004"/>
    </source>
</evidence>
<dbReference type="eggNOG" id="KOG0156">
    <property type="taxonomic scope" value="Eukaryota"/>
</dbReference>
<dbReference type="EMBL" id="CM007651">
    <property type="protein sequence ID" value="ONI30072.1"/>
    <property type="molecule type" value="Genomic_DNA"/>
</dbReference>
<sequence>MSTQDVNIDSYSIKDNAQVIVNAWQIGRDPETYDKPEEFEPERFLNSTRGLPRDSVSMALKEIALANLVHKFDWELPWGAGGEDLDMNQWRVPTQEMSS</sequence>
<dbReference type="Gramene" id="ONI30072">
    <property type="protein sequence ID" value="ONI30072"/>
    <property type="gene ID" value="PRUPE_1G229400"/>
</dbReference>
<name>M5XIC7_PRUPE</name>
<dbReference type="GO" id="GO:0004497">
    <property type="term" value="F:monooxygenase activity"/>
    <property type="evidence" value="ECO:0007669"/>
    <property type="project" value="InterPro"/>
</dbReference>
<reference evidence="4 5" key="1">
    <citation type="journal article" date="2013" name="Nat. Genet.">
        <title>The high-quality draft genome of peach (Prunus persica) identifies unique patterns of genetic diversity, domestication and genome evolution.</title>
        <authorList>
            <consortium name="International Peach Genome Initiative"/>
            <person name="Verde I."/>
            <person name="Abbott A.G."/>
            <person name="Scalabrin S."/>
            <person name="Jung S."/>
            <person name="Shu S."/>
            <person name="Marroni F."/>
            <person name="Zhebentyayeva T."/>
            <person name="Dettori M.T."/>
            <person name="Grimwood J."/>
            <person name="Cattonaro F."/>
            <person name="Zuccolo A."/>
            <person name="Rossini L."/>
            <person name="Jenkins J."/>
            <person name="Vendramin E."/>
            <person name="Meisel L.A."/>
            <person name="Decroocq V."/>
            <person name="Sosinski B."/>
            <person name="Prochnik S."/>
            <person name="Mitros T."/>
            <person name="Policriti A."/>
            <person name="Cipriani G."/>
            <person name="Dondini L."/>
            <person name="Ficklin S."/>
            <person name="Goodstein D.M."/>
            <person name="Xuan P."/>
            <person name="Del Fabbro C."/>
            <person name="Aramini V."/>
            <person name="Copetti D."/>
            <person name="Gonzalez S."/>
            <person name="Horner D.S."/>
            <person name="Falchi R."/>
            <person name="Lucas S."/>
            <person name="Mica E."/>
            <person name="Maldonado J."/>
            <person name="Lazzari B."/>
            <person name="Bielenberg D."/>
            <person name="Pirona R."/>
            <person name="Miculan M."/>
            <person name="Barakat A."/>
            <person name="Testolin R."/>
            <person name="Stella A."/>
            <person name="Tartarini S."/>
            <person name="Tonutti P."/>
            <person name="Arus P."/>
            <person name="Orellana A."/>
            <person name="Wells C."/>
            <person name="Main D."/>
            <person name="Vizzotto G."/>
            <person name="Silva H."/>
            <person name="Salamini F."/>
            <person name="Schmutz J."/>
            <person name="Morgante M."/>
            <person name="Rokhsar D.S."/>
        </authorList>
    </citation>
    <scope>NUCLEOTIDE SEQUENCE [LARGE SCALE GENOMIC DNA]</scope>
    <source>
        <strain evidence="5">cv. Nemared</strain>
    </source>
</reference>
<dbReference type="InterPro" id="IPR036396">
    <property type="entry name" value="Cyt_P450_sf"/>
</dbReference>
<dbReference type="Pfam" id="PF00067">
    <property type="entry name" value="p450"/>
    <property type="match status" value="1"/>
</dbReference>
<protein>
    <submittedName>
        <fullName evidence="4">Uncharacterized protein</fullName>
    </submittedName>
</protein>
<keyword evidence="3" id="KW-0408">Iron</keyword>
<proteinExistence type="inferred from homology"/>
<keyword evidence="5" id="KW-1185">Reference proteome</keyword>